<name>A0ABW9RRM0_9BACT</name>
<keyword evidence="1" id="KW-1133">Transmembrane helix</keyword>
<sequence>MRNRYVWYAVASGIVIIGFLYQFEVFREVLALYPLTIVDWLVIVIFSFLNMFINYLAKQFNIIGH</sequence>
<reference evidence="3 4" key="1">
    <citation type="submission" date="2019-02" db="EMBL/GenBank/DDBJ databases">
        <authorList>
            <person name="Goldberg S.R."/>
            <person name="Haltli B.A."/>
            <person name="Correa H."/>
            <person name="Russell K.G."/>
        </authorList>
    </citation>
    <scope>NUCLEOTIDE SEQUENCE [LARGE SCALE GENOMIC DNA]</scope>
    <source>
        <strain evidence="3 4">JCM 16186</strain>
    </source>
</reference>
<feature type="transmembrane region" description="Helical" evidence="1">
    <location>
        <begin position="35"/>
        <end position="57"/>
    </location>
</feature>
<keyword evidence="4" id="KW-1185">Reference proteome</keyword>
<evidence type="ECO:0000313" key="3">
    <source>
        <dbReference type="EMBL" id="MTI26623.1"/>
    </source>
</evidence>
<gene>
    <name evidence="3" type="ORF">E1163_16825</name>
</gene>
<dbReference type="EMBL" id="SMLW01000590">
    <property type="protein sequence ID" value="MTI26623.1"/>
    <property type="molecule type" value="Genomic_DNA"/>
</dbReference>
<evidence type="ECO:0000256" key="1">
    <source>
        <dbReference type="SAM" id="Phobius"/>
    </source>
</evidence>
<keyword evidence="1" id="KW-0812">Transmembrane</keyword>
<comment type="caution">
    <text evidence="3">The sequence shown here is derived from an EMBL/GenBank/DDBJ whole genome shotgun (WGS) entry which is preliminary data.</text>
</comment>
<feature type="domain" description="Cation-transporting P-type ATPase C-terminal" evidence="2">
    <location>
        <begin position="2"/>
        <end position="60"/>
    </location>
</feature>
<dbReference type="Gene3D" id="1.20.1110.10">
    <property type="entry name" value="Calcium-transporting ATPase, transmembrane domain"/>
    <property type="match status" value="1"/>
</dbReference>
<protein>
    <recommendedName>
        <fullName evidence="2">Cation-transporting P-type ATPase C-terminal domain-containing protein</fullName>
    </recommendedName>
</protein>
<accession>A0ABW9RRM0</accession>
<dbReference type="SUPFAM" id="SSF81665">
    <property type="entry name" value="Calcium ATPase, transmembrane domain M"/>
    <property type="match status" value="1"/>
</dbReference>
<dbReference type="Proteomes" id="UP000798808">
    <property type="component" value="Unassembled WGS sequence"/>
</dbReference>
<feature type="transmembrane region" description="Helical" evidence="1">
    <location>
        <begin position="5"/>
        <end position="23"/>
    </location>
</feature>
<evidence type="ECO:0000313" key="4">
    <source>
        <dbReference type="Proteomes" id="UP000798808"/>
    </source>
</evidence>
<organism evidence="3 4">
    <name type="scientific">Fulvivirga kasyanovii</name>
    <dbReference type="NCBI Taxonomy" id="396812"/>
    <lineage>
        <taxon>Bacteria</taxon>
        <taxon>Pseudomonadati</taxon>
        <taxon>Bacteroidota</taxon>
        <taxon>Cytophagia</taxon>
        <taxon>Cytophagales</taxon>
        <taxon>Fulvivirgaceae</taxon>
        <taxon>Fulvivirga</taxon>
    </lineage>
</organism>
<dbReference type="InterPro" id="IPR006068">
    <property type="entry name" value="ATPase_P-typ_cation-transptr_C"/>
</dbReference>
<keyword evidence="1" id="KW-0472">Membrane</keyword>
<proteinExistence type="predicted"/>
<evidence type="ECO:0000259" key="2">
    <source>
        <dbReference type="Pfam" id="PF00689"/>
    </source>
</evidence>
<dbReference type="InterPro" id="IPR023298">
    <property type="entry name" value="ATPase_P-typ_TM_dom_sf"/>
</dbReference>
<dbReference type="Pfam" id="PF00689">
    <property type="entry name" value="Cation_ATPase_C"/>
    <property type="match status" value="1"/>
</dbReference>